<dbReference type="Proteomes" id="UP000532440">
    <property type="component" value="Unassembled WGS sequence"/>
</dbReference>
<evidence type="ECO:0008006" key="3">
    <source>
        <dbReference type="Google" id="ProtNLM"/>
    </source>
</evidence>
<dbReference type="AlphaFoldDB" id="A0A7W8MA60"/>
<evidence type="ECO:0000313" key="2">
    <source>
        <dbReference type="Proteomes" id="UP000532440"/>
    </source>
</evidence>
<reference evidence="1 2" key="1">
    <citation type="submission" date="2020-08" db="EMBL/GenBank/DDBJ databases">
        <title>Genomic Encyclopedia of Type Strains, Phase IV (KMG-IV): sequencing the most valuable type-strain genomes for metagenomic binning, comparative biology and taxonomic classification.</title>
        <authorList>
            <person name="Goeker M."/>
        </authorList>
    </citation>
    <scope>NUCLEOTIDE SEQUENCE [LARGE SCALE GENOMIC DNA]</scope>
    <source>
        <strain evidence="1 2">DSM 29781</strain>
    </source>
</reference>
<evidence type="ECO:0000313" key="1">
    <source>
        <dbReference type="EMBL" id="MBB5272819.1"/>
    </source>
</evidence>
<organism evidence="1 2">
    <name type="scientific">Quisquiliibacterium transsilvanicum</name>
    <dbReference type="NCBI Taxonomy" id="1549638"/>
    <lineage>
        <taxon>Bacteria</taxon>
        <taxon>Pseudomonadati</taxon>
        <taxon>Pseudomonadota</taxon>
        <taxon>Betaproteobacteria</taxon>
        <taxon>Burkholderiales</taxon>
        <taxon>Burkholderiaceae</taxon>
        <taxon>Quisquiliibacterium</taxon>
    </lineage>
</organism>
<keyword evidence="2" id="KW-1185">Reference proteome</keyword>
<dbReference type="EMBL" id="JACHGB010000005">
    <property type="protein sequence ID" value="MBB5272819.1"/>
    <property type="molecule type" value="Genomic_DNA"/>
</dbReference>
<accession>A0A7W8MA60</accession>
<protein>
    <recommendedName>
        <fullName evidence="3">DUF2917 domain-containing protein</fullName>
    </recommendedName>
</protein>
<comment type="caution">
    <text evidence="1">The sequence shown here is derived from an EMBL/GenBank/DDBJ whole genome shotgun (WGS) entry which is preliminary data.</text>
</comment>
<proteinExistence type="predicted"/>
<dbReference type="InterPro" id="IPR021317">
    <property type="entry name" value="DUF2917"/>
</dbReference>
<dbReference type="Pfam" id="PF11142">
    <property type="entry name" value="DUF2917"/>
    <property type="match status" value="1"/>
</dbReference>
<dbReference type="RefSeq" id="WP_183968710.1">
    <property type="nucleotide sequence ID" value="NZ_BAABEW010000012.1"/>
</dbReference>
<name>A0A7W8MA60_9BURK</name>
<sequence>MIIETGLSRLELRRGDTVRLDDAHGATVSCAAGSIWVTRDNDPADLILGAGDKVRIDGPGLVVIQAFEASRVAVASNALSLARDARRAPVRARLEPARTAPMPA</sequence>
<gene>
    <name evidence="1" type="ORF">HNQ70_002842</name>
</gene>